<dbReference type="STRING" id="1802758.A3A96_02970"/>
<sequence>MPTLKQRISITVNTDTGLALKKLAKMHKMPVATKAGELLEQALELEEDLIWAEIADQRSREKAKYLSHEIVWKSVK</sequence>
<dbReference type="EMBL" id="MHWB01000011">
    <property type="protein sequence ID" value="OHB01605.1"/>
    <property type="molecule type" value="Genomic_DNA"/>
</dbReference>
<organism evidence="1 2">
    <name type="scientific">Candidatus Zambryskibacteria bacterium RIFCSPLOWO2_01_FULL_39_39</name>
    <dbReference type="NCBI Taxonomy" id="1802758"/>
    <lineage>
        <taxon>Bacteria</taxon>
        <taxon>Candidatus Zambryskiibacteriota</taxon>
    </lineage>
</organism>
<protein>
    <recommendedName>
        <fullName evidence="3">Antitoxin, RHH family protein</fullName>
    </recommendedName>
</protein>
<dbReference type="Proteomes" id="UP000177707">
    <property type="component" value="Unassembled WGS sequence"/>
</dbReference>
<name>A0A1G2TWB8_9BACT</name>
<evidence type="ECO:0000313" key="1">
    <source>
        <dbReference type="EMBL" id="OHB01605.1"/>
    </source>
</evidence>
<proteinExistence type="predicted"/>
<accession>A0A1G2TWB8</accession>
<comment type="caution">
    <text evidence="1">The sequence shown here is derived from an EMBL/GenBank/DDBJ whole genome shotgun (WGS) entry which is preliminary data.</text>
</comment>
<evidence type="ECO:0000313" key="2">
    <source>
        <dbReference type="Proteomes" id="UP000177707"/>
    </source>
</evidence>
<dbReference type="AlphaFoldDB" id="A0A1G2TWB8"/>
<evidence type="ECO:0008006" key="3">
    <source>
        <dbReference type="Google" id="ProtNLM"/>
    </source>
</evidence>
<reference evidence="1 2" key="1">
    <citation type="journal article" date="2016" name="Nat. Commun.">
        <title>Thousands of microbial genomes shed light on interconnected biogeochemical processes in an aquifer system.</title>
        <authorList>
            <person name="Anantharaman K."/>
            <person name="Brown C.T."/>
            <person name="Hug L.A."/>
            <person name="Sharon I."/>
            <person name="Castelle C.J."/>
            <person name="Probst A.J."/>
            <person name="Thomas B.C."/>
            <person name="Singh A."/>
            <person name="Wilkins M.J."/>
            <person name="Karaoz U."/>
            <person name="Brodie E.L."/>
            <person name="Williams K.H."/>
            <person name="Hubbard S.S."/>
            <person name="Banfield J.F."/>
        </authorList>
    </citation>
    <scope>NUCLEOTIDE SEQUENCE [LARGE SCALE GENOMIC DNA]</scope>
</reference>
<gene>
    <name evidence="1" type="ORF">A3A96_02970</name>
</gene>